<dbReference type="SMART" id="SM00211">
    <property type="entry name" value="TY"/>
    <property type="match status" value="1"/>
</dbReference>
<keyword evidence="6" id="KW-0722">Serine protease inhibitor</keyword>
<dbReference type="SUPFAM" id="SSF57362">
    <property type="entry name" value="BPTI-like"/>
    <property type="match status" value="1"/>
</dbReference>
<evidence type="ECO:0000256" key="3">
    <source>
        <dbReference type="ARBA" id="ARBA00007226"/>
    </source>
</evidence>
<evidence type="ECO:0000256" key="8">
    <source>
        <dbReference type="ARBA" id="ARBA00023331"/>
    </source>
</evidence>
<dbReference type="InterPro" id="IPR002223">
    <property type="entry name" value="Kunitz_BPTI"/>
</dbReference>
<name>A0ABN8M8B0_9CNID</name>
<evidence type="ECO:0000256" key="7">
    <source>
        <dbReference type="ARBA" id="ARBA00023157"/>
    </source>
</evidence>
<proteinExistence type="inferred from homology"/>
<evidence type="ECO:0000256" key="5">
    <source>
        <dbReference type="ARBA" id="ARBA00022690"/>
    </source>
</evidence>
<dbReference type="Pfam" id="PF00086">
    <property type="entry name" value="Thyroglobulin_1"/>
    <property type="match status" value="1"/>
</dbReference>
<dbReference type="InterPro" id="IPR020901">
    <property type="entry name" value="Prtase_inh_Kunz-CS"/>
</dbReference>
<keyword evidence="13" id="KW-1185">Reference proteome</keyword>
<evidence type="ECO:0000313" key="12">
    <source>
        <dbReference type="EMBL" id="CAH3024722.1"/>
    </source>
</evidence>
<dbReference type="PANTHER" id="PTHR10083">
    <property type="entry name" value="KUNITZ-TYPE PROTEASE INHIBITOR-RELATED"/>
    <property type="match status" value="1"/>
</dbReference>
<evidence type="ECO:0000259" key="11">
    <source>
        <dbReference type="PROSITE" id="PS51162"/>
    </source>
</evidence>
<dbReference type="SUPFAM" id="SSF57610">
    <property type="entry name" value="Thyroglobulin type-1 domain"/>
    <property type="match status" value="1"/>
</dbReference>
<keyword evidence="4" id="KW-0964">Secreted</keyword>
<dbReference type="CDD" id="cd00109">
    <property type="entry name" value="Kunitz-type"/>
    <property type="match status" value="1"/>
</dbReference>
<accession>A0ABN8M8B0</accession>
<gene>
    <name evidence="12" type="ORF">PEVE_00023778</name>
</gene>
<dbReference type="PROSITE" id="PS00280">
    <property type="entry name" value="BPTI_KUNITZ_1"/>
    <property type="match status" value="1"/>
</dbReference>
<dbReference type="Gene3D" id="4.10.800.10">
    <property type="entry name" value="Thyroglobulin type-1"/>
    <property type="match status" value="1"/>
</dbReference>
<dbReference type="SMART" id="SM00131">
    <property type="entry name" value="KU"/>
    <property type="match status" value="1"/>
</dbReference>
<dbReference type="PRINTS" id="PR00759">
    <property type="entry name" value="BASICPTASE"/>
</dbReference>
<evidence type="ECO:0000256" key="4">
    <source>
        <dbReference type="ARBA" id="ARBA00022525"/>
    </source>
</evidence>
<keyword evidence="7 9" id="KW-1015">Disulfide bond</keyword>
<sequence>PHLTYYHTVEPEDVYKYHTNSYLRPTLEFKPICGCTFKLRFLKNAMGTKKIHGVNSDEDDKDDDLDDDEDDSFSVADCNLKVKPGSCMAYMPRWYFNKTWNNCTKFIYGGCRGNKNNFGSKHECEKKCLGTHGHSAHQSSIGDQQQLQGPCIQASKAFQQTHVLNILLPSLYHNKYIPQCNRHGYFKPMQCNRHRTKCWCVDKWGNKKGKHRKGHPDELDCS</sequence>
<dbReference type="PROSITE" id="PS00484">
    <property type="entry name" value="THYROGLOBULIN_1_1"/>
    <property type="match status" value="1"/>
</dbReference>
<organism evidence="12 13">
    <name type="scientific">Porites evermanni</name>
    <dbReference type="NCBI Taxonomy" id="104178"/>
    <lineage>
        <taxon>Eukaryota</taxon>
        <taxon>Metazoa</taxon>
        <taxon>Cnidaria</taxon>
        <taxon>Anthozoa</taxon>
        <taxon>Hexacorallia</taxon>
        <taxon>Scleractinia</taxon>
        <taxon>Fungiina</taxon>
        <taxon>Poritidae</taxon>
        <taxon>Porites</taxon>
    </lineage>
</organism>
<feature type="disulfide bond" evidence="9">
    <location>
        <begin position="191"/>
        <end position="198"/>
    </location>
</feature>
<comment type="caution">
    <text evidence="9">Lacks conserved residue(s) required for the propagation of feature annotation.</text>
</comment>
<reference evidence="12 13" key="1">
    <citation type="submission" date="2022-05" db="EMBL/GenBank/DDBJ databases">
        <authorList>
            <consortium name="Genoscope - CEA"/>
            <person name="William W."/>
        </authorList>
    </citation>
    <scope>NUCLEOTIDE SEQUENCE [LARGE SCALE GENOMIC DNA]</scope>
</reference>
<evidence type="ECO:0000256" key="2">
    <source>
        <dbReference type="ARBA" id="ARBA00004613"/>
    </source>
</evidence>
<evidence type="ECO:0000256" key="9">
    <source>
        <dbReference type="PROSITE-ProRule" id="PRU00500"/>
    </source>
</evidence>
<keyword evidence="8" id="KW-0166">Nematocyst</keyword>
<comment type="subcellular location">
    <subcellularLocation>
        <location evidence="1">Nematocyst</location>
    </subcellularLocation>
    <subcellularLocation>
        <location evidence="2">Secreted</location>
    </subcellularLocation>
</comment>
<evidence type="ECO:0000256" key="1">
    <source>
        <dbReference type="ARBA" id="ARBA00004532"/>
    </source>
</evidence>
<dbReference type="Pfam" id="PF00014">
    <property type="entry name" value="Kunitz_BPTI"/>
    <property type="match status" value="1"/>
</dbReference>
<feature type="non-terminal residue" evidence="12">
    <location>
        <position position="1"/>
    </location>
</feature>
<dbReference type="Gene3D" id="4.10.410.10">
    <property type="entry name" value="Pancreatic trypsin inhibitor Kunitz domain"/>
    <property type="match status" value="1"/>
</dbReference>
<dbReference type="PROSITE" id="PS50279">
    <property type="entry name" value="BPTI_KUNITZ_2"/>
    <property type="match status" value="1"/>
</dbReference>
<dbReference type="PROSITE" id="PS51162">
    <property type="entry name" value="THYROGLOBULIN_1_2"/>
    <property type="match status" value="1"/>
</dbReference>
<dbReference type="InterPro" id="IPR036857">
    <property type="entry name" value="Thyroglobulin_1_sf"/>
</dbReference>
<feature type="domain" description="BPTI/Kunitz inhibitor" evidence="10">
    <location>
        <begin position="78"/>
        <end position="128"/>
    </location>
</feature>
<dbReference type="CDD" id="cd00191">
    <property type="entry name" value="TY"/>
    <property type="match status" value="1"/>
</dbReference>
<evidence type="ECO:0000259" key="10">
    <source>
        <dbReference type="PROSITE" id="PS50279"/>
    </source>
</evidence>
<dbReference type="InterPro" id="IPR000716">
    <property type="entry name" value="Thyroglobulin_1"/>
</dbReference>
<keyword evidence="5" id="KW-0646">Protease inhibitor</keyword>
<comment type="similarity">
    <text evidence="3">Belongs to the venom Kunitz-type family. Sea anemone type 2 potassium channel toxin subfamily.</text>
</comment>
<dbReference type="Proteomes" id="UP001159427">
    <property type="component" value="Unassembled WGS sequence"/>
</dbReference>
<feature type="domain" description="Thyroglobulin type-1" evidence="11">
    <location>
        <begin position="148"/>
        <end position="221"/>
    </location>
</feature>
<protein>
    <recommendedName>
        <fullName evidence="14">Tissue factor pathway inhibitor</fullName>
    </recommendedName>
</protein>
<comment type="caution">
    <text evidence="12">The sequence shown here is derived from an EMBL/GenBank/DDBJ whole genome shotgun (WGS) entry which is preliminary data.</text>
</comment>
<dbReference type="EMBL" id="CALNXI010000316">
    <property type="protein sequence ID" value="CAH3024722.1"/>
    <property type="molecule type" value="Genomic_DNA"/>
</dbReference>
<dbReference type="PANTHER" id="PTHR10083:SF328">
    <property type="entry name" value="TISSUE FACTOR PATHWAY INHIBITOR"/>
    <property type="match status" value="1"/>
</dbReference>
<evidence type="ECO:0000313" key="13">
    <source>
        <dbReference type="Proteomes" id="UP001159427"/>
    </source>
</evidence>
<dbReference type="InterPro" id="IPR036880">
    <property type="entry name" value="Kunitz_BPTI_sf"/>
</dbReference>
<evidence type="ECO:0000256" key="6">
    <source>
        <dbReference type="ARBA" id="ARBA00022900"/>
    </source>
</evidence>
<evidence type="ECO:0008006" key="14">
    <source>
        <dbReference type="Google" id="ProtNLM"/>
    </source>
</evidence>
<dbReference type="InterPro" id="IPR050098">
    <property type="entry name" value="TFPI/VKTCI-like"/>
</dbReference>